<dbReference type="EMBL" id="JAKMXF010000300">
    <property type="protein sequence ID" value="KAI6652011.1"/>
    <property type="molecule type" value="Genomic_DNA"/>
</dbReference>
<feature type="domain" description="Phospholipid/glycerol acyltransferase" evidence="5">
    <location>
        <begin position="90"/>
        <end position="236"/>
    </location>
</feature>
<dbReference type="GO" id="GO:0036149">
    <property type="term" value="P:phosphatidylinositol acyl-chain remodeling"/>
    <property type="evidence" value="ECO:0007669"/>
    <property type="project" value="TreeGrafter"/>
</dbReference>
<dbReference type="CDD" id="cd07990">
    <property type="entry name" value="LPLAT_LCLAT1-like"/>
    <property type="match status" value="1"/>
</dbReference>
<sequence length="360" mass="41970">MLLLTNIAIQTFVNNRVLAFSSVLSLCSCCFTTWSIALRTIFFFSPKLHEITTRTIISSYIVIQMFPLCTMNGVKLIITGDKLPENPERVLYITNHQSWIDWLLIEMFAVKSNASGLTSYIIKNSIKYIPYYGLQLYLNGCVYIRRNRQQDAVLMGRFSRWLEGKVYNYWIVLFPEGTRFDRNNITMIEKSKQIAVQKGYAPLNNVLFPKPGGFQILTQSLGHYFEAIYDVTIAYPNGDNRIPNFIEFARGDITVIHMHINRVPFNQIAGKIENEEMLHDWLYNTYKEKDNRLEQFYETGQLANTPSEEYRLSYKYTFPTVCFYLLFCLPLLLTTRGRGFWWKLSVIYVFGGTLISSIFL</sequence>
<dbReference type="GO" id="GO:0016746">
    <property type="term" value="F:acyltransferase activity"/>
    <property type="evidence" value="ECO:0007669"/>
    <property type="project" value="UniProtKB-KW"/>
</dbReference>
<dbReference type="InterPro" id="IPR002123">
    <property type="entry name" value="Plipid/glycerol_acylTrfase"/>
</dbReference>
<dbReference type="SMART" id="SM00563">
    <property type="entry name" value="PlsC"/>
    <property type="match status" value="1"/>
</dbReference>
<evidence type="ECO:0000259" key="5">
    <source>
        <dbReference type="SMART" id="SM00563"/>
    </source>
</evidence>
<keyword evidence="2" id="KW-0808">Transferase</keyword>
<dbReference type="SUPFAM" id="SSF69593">
    <property type="entry name" value="Glycerol-3-phosphate (1)-acyltransferase"/>
    <property type="match status" value="1"/>
</dbReference>
<keyword evidence="4" id="KW-1133">Transmembrane helix</keyword>
<dbReference type="Pfam" id="PF16076">
    <property type="entry name" value="Acyltransf_C"/>
    <property type="match status" value="1"/>
</dbReference>
<feature type="transmembrane region" description="Helical" evidence="4">
    <location>
        <begin position="340"/>
        <end position="359"/>
    </location>
</feature>
<evidence type="ECO:0000256" key="2">
    <source>
        <dbReference type="ARBA" id="ARBA00022679"/>
    </source>
</evidence>
<comment type="similarity">
    <text evidence="1">Belongs to the 1-acyl-sn-glycerol-3-phosphate acyltransferase family.</text>
</comment>
<comment type="caution">
    <text evidence="6">The sequence shown here is derived from an EMBL/GenBank/DDBJ whole genome shotgun (WGS) entry which is preliminary data.</text>
</comment>
<keyword evidence="4" id="KW-0472">Membrane</keyword>
<feature type="transmembrane region" description="Helical" evidence="4">
    <location>
        <begin position="20"/>
        <end position="44"/>
    </location>
</feature>
<keyword evidence="3 6" id="KW-0012">Acyltransferase</keyword>
<evidence type="ECO:0000313" key="6">
    <source>
        <dbReference type="EMBL" id="KAI6652011.1"/>
    </source>
</evidence>
<evidence type="ECO:0000313" key="7">
    <source>
        <dbReference type="Proteomes" id="UP001165289"/>
    </source>
</evidence>
<evidence type="ECO:0000256" key="3">
    <source>
        <dbReference type="ARBA" id="ARBA00023315"/>
    </source>
</evidence>
<dbReference type="GO" id="GO:0005783">
    <property type="term" value="C:endoplasmic reticulum"/>
    <property type="evidence" value="ECO:0007669"/>
    <property type="project" value="TreeGrafter"/>
</dbReference>
<reference evidence="6 7" key="1">
    <citation type="journal article" date="2023" name="BMC Biol.">
        <title>The compact genome of the sponge Oopsacas minuta (Hexactinellida) is lacking key metazoan core genes.</title>
        <authorList>
            <person name="Santini S."/>
            <person name="Schenkelaars Q."/>
            <person name="Jourda C."/>
            <person name="Duchesne M."/>
            <person name="Belahbib H."/>
            <person name="Rocher C."/>
            <person name="Selva M."/>
            <person name="Riesgo A."/>
            <person name="Vervoort M."/>
            <person name="Leys S.P."/>
            <person name="Kodjabachian L."/>
            <person name="Le Bivic A."/>
            <person name="Borchiellini C."/>
            <person name="Claverie J.M."/>
            <person name="Renard E."/>
        </authorList>
    </citation>
    <scope>NUCLEOTIDE SEQUENCE [LARGE SCALE GENOMIC DNA]</scope>
    <source>
        <strain evidence="6">SPO-2</strain>
    </source>
</reference>
<keyword evidence="4" id="KW-0812">Transmembrane</keyword>
<name>A0AAV7JSW6_9METZ</name>
<evidence type="ECO:0000256" key="1">
    <source>
        <dbReference type="ARBA" id="ARBA00008655"/>
    </source>
</evidence>
<accession>A0AAV7JSW6</accession>
<dbReference type="GO" id="GO:0005739">
    <property type="term" value="C:mitochondrion"/>
    <property type="evidence" value="ECO:0007669"/>
    <property type="project" value="TreeGrafter"/>
</dbReference>
<dbReference type="InterPro" id="IPR032098">
    <property type="entry name" value="Acyltransf_C"/>
</dbReference>
<dbReference type="Proteomes" id="UP001165289">
    <property type="component" value="Unassembled WGS sequence"/>
</dbReference>
<organism evidence="6 7">
    <name type="scientific">Oopsacas minuta</name>
    <dbReference type="NCBI Taxonomy" id="111878"/>
    <lineage>
        <taxon>Eukaryota</taxon>
        <taxon>Metazoa</taxon>
        <taxon>Porifera</taxon>
        <taxon>Hexactinellida</taxon>
        <taxon>Hexasterophora</taxon>
        <taxon>Lyssacinosida</taxon>
        <taxon>Leucopsacidae</taxon>
        <taxon>Oopsacas</taxon>
    </lineage>
</organism>
<keyword evidence="7" id="KW-1185">Reference proteome</keyword>
<dbReference type="AlphaFoldDB" id="A0AAV7JSW6"/>
<gene>
    <name evidence="6" type="ORF">LOD99_4556</name>
</gene>
<dbReference type="PANTHER" id="PTHR10983:SF73">
    <property type="entry name" value="1-ACYL-SN-GLYCEROL-3-PHOSPHATE ACYLTRANSFERASE EPSILON"/>
    <property type="match status" value="1"/>
</dbReference>
<dbReference type="PANTHER" id="PTHR10983">
    <property type="entry name" value="1-ACYLGLYCEROL-3-PHOSPHATE ACYLTRANSFERASE-RELATED"/>
    <property type="match status" value="1"/>
</dbReference>
<dbReference type="Pfam" id="PF01553">
    <property type="entry name" value="Acyltransferase"/>
    <property type="match status" value="1"/>
</dbReference>
<feature type="transmembrane region" description="Helical" evidence="4">
    <location>
        <begin position="316"/>
        <end position="333"/>
    </location>
</feature>
<proteinExistence type="inferred from homology"/>
<protein>
    <submittedName>
        <fullName evidence="6">1-acyl-sn-glycerol-3-phosphate acyltransferase epsilon-like</fullName>
    </submittedName>
</protein>
<evidence type="ECO:0000256" key="4">
    <source>
        <dbReference type="SAM" id="Phobius"/>
    </source>
</evidence>